<protein>
    <submittedName>
        <fullName evidence="1">Uncharacterized protein</fullName>
    </submittedName>
</protein>
<proteinExistence type="predicted"/>
<organism evidence="1 2">
    <name type="scientific">Portunus trituberculatus</name>
    <name type="common">Swimming crab</name>
    <name type="synonym">Neptunus trituberculatus</name>
    <dbReference type="NCBI Taxonomy" id="210409"/>
    <lineage>
        <taxon>Eukaryota</taxon>
        <taxon>Metazoa</taxon>
        <taxon>Ecdysozoa</taxon>
        <taxon>Arthropoda</taxon>
        <taxon>Crustacea</taxon>
        <taxon>Multicrustacea</taxon>
        <taxon>Malacostraca</taxon>
        <taxon>Eumalacostraca</taxon>
        <taxon>Eucarida</taxon>
        <taxon>Decapoda</taxon>
        <taxon>Pleocyemata</taxon>
        <taxon>Brachyura</taxon>
        <taxon>Eubrachyura</taxon>
        <taxon>Portunoidea</taxon>
        <taxon>Portunidae</taxon>
        <taxon>Portuninae</taxon>
        <taxon>Portunus</taxon>
    </lineage>
</organism>
<dbReference type="AlphaFoldDB" id="A0A5B7K0H3"/>
<evidence type="ECO:0000313" key="1">
    <source>
        <dbReference type="EMBL" id="MPC98937.1"/>
    </source>
</evidence>
<dbReference type="EMBL" id="VSRR010116225">
    <property type="protein sequence ID" value="MPC98937.1"/>
    <property type="molecule type" value="Genomic_DNA"/>
</dbReference>
<comment type="caution">
    <text evidence="1">The sequence shown here is derived from an EMBL/GenBank/DDBJ whole genome shotgun (WGS) entry which is preliminary data.</text>
</comment>
<keyword evidence="2" id="KW-1185">Reference proteome</keyword>
<dbReference type="Proteomes" id="UP000324222">
    <property type="component" value="Unassembled WGS sequence"/>
</dbReference>
<reference evidence="1 2" key="1">
    <citation type="submission" date="2019-05" db="EMBL/GenBank/DDBJ databases">
        <title>Another draft genome of Portunus trituberculatus and its Hox gene families provides insights of decapod evolution.</title>
        <authorList>
            <person name="Jeong J.-H."/>
            <person name="Song I."/>
            <person name="Kim S."/>
            <person name="Choi T."/>
            <person name="Kim D."/>
            <person name="Ryu S."/>
            <person name="Kim W."/>
        </authorList>
    </citation>
    <scope>NUCLEOTIDE SEQUENCE [LARGE SCALE GENOMIC DNA]</scope>
    <source>
        <tissue evidence="1">Muscle</tissue>
    </source>
</reference>
<gene>
    <name evidence="1" type="ORF">E2C01_094325</name>
</gene>
<name>A0A5B7K0H3_PORTR</name>
<evidence type="ECO:0000313" key="2">
    <source>
        <dbReference type="Proteomes" id="UP000324222"/>
    </source>
</evidence>
<accession>A0A5B7K0H3</accession>
<sequence>MWTLLLVLLICGRHSIPRTVRLPILVVSCTSYRLALYVLPNTRWRL</sequence>